<keyword evidence="4" id="KW-1185">Reference proteome</keyword>
<feature type="domain" description="DUF1206" evidence="2">
    <location>
        <begin position="183"/>
        <end position="249"/>
    </location>
</feature>
<dbReference type="InterPro" id="IPR009597">
    <property type="entry name" value="DUF1206"/>
</dbReference>
<accession>A0A4U3M4K0</accession>
<dbReference type="OrthoDB" id="4552598at2"/>
<feature type="transmembrane region" description="Helical" evidence="1">
    <location>
        <begin position="226"/>
        <end position="246"/>
    </location>
</feature>
<evidence type="ECO:0000256" key="1">
    <source>
        <dbReference type="SAM" id="Phobius"/>
    </source>
</evidence>
<proteinExistence type="predicted"/>
<organism evidence="3 4">
    <name type="scientific">Kribbella jiaozuonensis</name>
    <dbReference type="NCBI Taxonomy" id="2575441"/>
    <lineage>
        <taxon>Bacteria</taxon>
        <taxon>Bacillati</taxon>
        <taxon>Actinomycetota</taxon>
        <taxon>Actinomycetes</taxon>
        <taxon>Propionibacteriales</taxon>
        <taxon>Kribbellaceae</taxon>
        <taxon>Kribbella</taxon>
    </lineage>
</organism>
<feature type="domain" description="DUF1206" evidence="2">
    <location>
        <begin position="17"/>
        <end position="81"/>
    </location>
</feature>
<gene>
    <name evidence="3" type="ORF">FDA38_05640</name>
</gene>
<reference evidence="3 4" key="1">
    <citation type="submission" date="2019-04" db="EMBL/GenBank/DDBJ databases">
        <title>Kribbella sp. NEAU-THZ 27 nov., a novel actinomycete isolated from soil.</title>
        <authorList>
            <person name="Duan L."/>
        </authorList>
    </citation>
    <scope>NUCLEOTIDE SEQUENCE [LARGE SCALE GENOMIC DNA]</scope>
    <source>
        <strain evidence="4">NEAU-THZ27</strain>
    </source>
</reference>
<dbReference type="Proteomes" id="UP000305836">
    <property type="component" value="Unassembled WGS sequence"/>
</dbReference>
<feature type="transmembrane region" description="Helical" evidence="1">
    <location>
        <begin position="100"/>
        <end position="117"/>
    </location>
</feature>
<dbReference type="EMBL" id="SZPZ01000001">
    <property type="protein sequence ID" value="TKK82286.1"/>
    <property type="molecule type" value="Genomic_DNA"/>
</dbReference>
<keyword evidence="1" id="KW-1133">Transmembrane helix</keyword>
<feature type="transmembrane region" description="Helical" evidence="1">
    <location>
        <begin position="137"/>
        <end position="154"/>
    </location>
</feature>
<keyword evidence="1" id="KW-0472">Membrane</keyword>
<protein>
    <submittedName>
        <fullName evidence="3">DUF1206 domain-containing protein</fullName>
    </submittedName>
</protein>
<name>A0A4U3M4K0_9ACTN</name>
<keyword evidence="1" id="KW-0812">Transmembrane</keyword>
<evidence type="ECO:0000313" key="4">
    <source>
        <dbReference type="Proteomes" id="UP000305836"/>
    </source>
</evidence>
<evidence type="ECO:0000313" key="3">
    <source>
        <dbReference type="EMBL" id="TKK82286.1"/>
    </source>
</evidence>
<comment type="caution">
    <text evidence="3">The sequence shown here is derived from an EMBL/GenBank/DDBJ whole genome shotgun (WGS) entry which is preliminary data.</text>
</comment>
<feature type="transmembrane region" description="Helical" evidence="1">
    <location>
        <begin position="58"/>
        <end position="80"/>
    </location>
</feature>
<feature type="transmembrane region" description="Helical" evidence="1">
    <location>
        <begin position="12"/>
        <end position="38"/>
    </location>
</feature>
<evidence type="ECO:0000259" key="2">
    <source>
        <dbReference type="Pfam" id="PF06724"/>
    </source>
</evidence>
<feature type="domain" description="DUF1206" evidence="2">
    <location>
        <begin position="95"/>
        <end position="162"/>
    </location>
</feature>
<dbReference type="Pfam" id="PF06724">
    <property type="entry name" value="DUF1206"/>
    <property type="match status" value="3"/>
</dbReference>
<feature type="transmembrane region" description="Helical" evidence="1">
    <location>
        <begin position="185"/>
        <end position="206"/>
    </location>
</feature>
<dbReference type="AlphaFoldDB" id="A0A4U3M4K0"/>
<sequence>MDQEVRHSRAYGVAITVGLMAYGVVYLLIAWIALQLAWGKSSQEASQKGALEELASKPLGGVLLWVVAIGLFALVIWRALQLIYGHLDMEHKLSAIGRAAVYLVVGISAVKIAVGSGGGSSTSQQQSMSGRVMQHGAGRVLIIVVGIAIIAIGARQIHKGITKKFTEDLVGGVSETTILLGRIGYVAKGIAFAVVGVLFAWAAISYDPKKAGGLDTALRTIKDQPFGSVLLTVLALGVAAFGLYCFSWSRNAKK</sequence>